<organism evidence="1">
    <name type="scientific">Albugo laibachii Nc14</name>
    <dbReference type="NCBI Taxonomy" id="890382"/>
    <lineage>
        <taxon>Eukaryota</taxon>
        <taxon>Sar</taxon>
        <taxon>Stramenopiles</taxon>
        <taxon>Oomycota</taxon>
        <taxon>Peronosporomycetes</taxon>
        <taxon>Albuginales</taxon>
        <taxon>Albuginaceae</taxon>
        <taxon>Albugo</taxon>
    </lineage>
</organism>
<protein>
    <submittedName>
        <fullName evidence="1">AlNc14C51G4021 protein</fullName>
    </submittedName>
</protein>
<name>F0WBH4_9STRA</name>
<proteinExistence type="predicted"/>
<gene>
    <name evidence="1" type="primary">AlNc14C51G4021</name>
    <name evidence="1" type="ORF">ALNC14_046430</name>
</gene>
<dbReference type="AlphaFoldDB" id="F0WBH4"/>
<reference evidence="1" key="2">
    <citation type="submission" date="2011-02" db="EMBL/GenBank/DDBJ databases">
        <authorList>
            <person name="MacLean D."/>
        </authorList>
    </citation>
    <scope>NUCLEOTIDE SEQUENCE</scope>
</reference>
<reference evidence="1" key="1">
    <citation type="journal article" date="2011" name="PLoS Biol.">
        <title>Gene gain and loss during evolution of obligate parasitism in the white rust pathogen of Arabidopsis thaliana.</title>
        <authorList>
            <person name="Kemen E."/>
            <person name="Gardiner A."/>
            <person name="Schultz-Larsen T."/>
            <person name="Kemen A.C."/>
            <person name="Balmuth A.L."/>
            <person name="Robert-Seilaniantz A."/>
            <person name="Bailey K."/>
            <person name="Holub E."/>
            <person name="Studholme D.J."/>
            <person name="Maclean D."/>
            <person name="Jones J.D."/>
        </authorList>
    </citation>
    <scope>NUCLEOTIDE SEQUENCE</scope>
</reference>
<sequence length="139" mass="16372">MVSYWKVHEFFLFWCQRFSDLPTEIVCDQGVIPFDSFEATASHHCRERGELHQTLKYMQSRIKYIKKFMLFKKQLGPNKYSYMTVISRDSFGNTTVGTTPLPPSTHPWGIKHHSARMHTILYEELQLLGLPKDWYSAPL</sequence>
<accession>F0WBH4</accession>
<evidence type="ECO:0000313" key="1">
    <source>
        <dbReference type="EMBL" id="CCA18500.1"/>
    </source>
</evidence>
<dbReference type="HOGENOM" id="CLU_1848769_0_0_1"/>
<dbReference type="EMBL" id="FR824096">
    <property type="protein sequence ID" value="CCA18500.1"/>
    <property type="molecule type" value="Genomic_DNA"/>
</dbReference>